<dbReference type="RefSeq" id="WP_104095824.1">
    <property type="nucleotide sequence ID" value="NZ_JACHBP010000001.1"/>
</dbReference>
<dbReference type="Gene3D" id="3.40.50.12780">
    <property type="entry name" value="N-terminal domain of ligase-like"/>
    <property type="match status" value="1"/>
</dbReference>
<dbReference type="InterPro" id="IPR000873">
    <property type="entry name" value="AMP-dep_synth/lig_dom"/>
</dbReference>
<organism evidence="5 6">
    <name type="scientific">Terrimesophilobacter mesophilus</name>
    <dbReference type="NCBI Taxonomy" id="433647"/>
    <lineage>
        <taxon>Bacteria</taxon>
        <taxon>Bacillati</taxon>
        <taxon>Actinomycetota</taxon>
        <taxon>Actinomycetes</taxon>
        <taxon>Micrococcales</taxon>
        <taxon>Microbacteriaceae</taxon>
        <taxon>Terrimesophilobacter</taxon>
    </lineage>
</organism>
<accession>A0A4R8VAL0</accession>
<proteinExistence type="inferred from homology"/>
<dbReference type="Gene3D" id="3.30.300.30">
    <property type="match status" value="1"/>
</dbReference>
<comment type="similarity">
    <text evidence="1">Belongs to the ATP-dependent AMP-binding enzyme family.</text>
</comment>
<evidence type="ECO:0000313" key="6">
    <source>
        <dbReference type="Proteomes" id="UP000298488"/>
    </source>
</evidence>
<evidence type="ECO:0000313" key="5">
    <source>
        <dbReference type="EMBL" id="TFB79959.1"/>
    </source>
</evidence>
<evidence type="ECO:0000256" key="2">
    <source>
        <dbReference type="ARBA" id="ARBA00022598"/>
    </source>
</evidence>
<evidence type="ECO:0000259" key="4">
    <source>
        <dbReference type="Pfam" id="PF13193"/>
    </source>
</evidence>
<dbReference type="Pfam" id="PF13193">
    <property type="entry name" value="AMP-binding_C"/>
    <property type="match status" value="1"/>
</dbReference>
<protein>
    <submittedName>
        <fullName evidence="5">4-coumarate--CoA ligase family protein</fullName>
    </submittedName>
</protein>
<feature type="domain" description="AMP-dependent synthetase/ligase" evidence="3">
    <location>
        <begin position="28"/>
        <end position="389"/>
    </location>
</feature>
<name>A0A4R8VAL0_9MICO</name>
<dbReference type="InterPro" id="IPR045851">
    <property type="entry name" value="AMP-bd_C_sf"/>
</dbReference>
<dbReference type="PANTHER" id="PTHR24096">
    <property type="entry name" value="LONG-CHAIN-FATTY-ACID--COA LIGASE"/>
    <property type="match status" value="1"/>
</dbReference>
<evidence type="ECO:0000259" key="3">
    <source>
        <dbReference type="Pfam" id="PF00501"/>
    </source>
</evidence>
<comment type="caution">
    <text evidence="5">The sequence shown here is derived from an EMBL/GenBank/DDBJ whole genome shotgun (WGS) entry which is preliminary data.</text>
</comment>
<dbReference type="Pfam" id="PF00501">
    <property type="entry name" value="AMP-binding"/>
    <property type="match status" value="1"/>
</dbReference>
<dbReference type="PANTHER" id="PTHR24096:SF149">
    <property type="entry name" value="AMP-BINDING DOMAIN-CONTAINING PROTEIN-RELATED"/>
    <property type="match status" value="1"/>
</dbReference>
<dbReference type="InterPro" id="IPR020845">
    <property type="entry name" value="AMP-binding_CS"/>
</dbReference>
<sequence length="527" mass="56022">MFGSPYPDVDIPNVSIYDYLFTGLADHELDTIALIDGPTGAQTTYRALIAQIDGVAGALAARGIGTDTVVALLCPNTPAFASVFHGILRAGAIVTTINSLATEEDIQKQLTDSKATWFITVSPLLAGAKAAAASVGIVDDHLIVIDGAEGHTSLRDLLSEGATPPTVSFDPATHLAVLPYSSGTTGLPKGVMLSHRNLVANVEQSRPIIVVGEGDRVLAFLPFFHIYGMTVLLNLAVRQRATLVTMPKFDFVEFLRIMQDEKCSYVFIAPPVAVALAKHPLVDQYDLSSVHTILSGAAPLDGRLAQAVADRLGVRMIQGYGMTELSPVSHAIPDDRPDLELSSVGMTLPNIQCRLIDPATGDDIEVPSEGVSIPGELLCRGPNVMLGYLGNDAATREVMTDDGYLRTGDIATVNADGVVTIVDRLKELIKYKGYQIAPAELEALLLTHPSIADAAVIGVPDDEGQEVPKAFVVLQAGSELDEAGVMDFVAEHVAPYKKVRRVQFTDAIPKSSSGKILRKDLRAAEAA</sequence>
<feature type="domain" description="AMP-binding enzyme C-terminal" evidence="4">
    <location>
        <begin position="440"/>
        <end position="515"/>
    </location>
</feature>
<keyword evidence="6" id="KW-1185">Reference proteome</keyword>
<dbReference type="AlphaFoldDB" id="A0A4R8VAL0"/>
<dbReference type="Proteomes" id="UP000298488">
    <property type="component" value="Unassembled WGS sequence"/>
</dbReference>
<reference evidence="5 6" key="1">
    <citation type="submission" date="2019-03" db="EMBL/GenBank/DDBJ databases">
        <title>Genomics of glacier-inhabiting Cryobacterium strains.</title>
        <authorList>
            <person name="Liu Q."/>
            <person name="Xin Y.-H."/>
        </authorList>
    </citation>
    <scope>NUCLEOTIDE SEQUENCE [LARGE SCALE GENOMIC DNA]</scope>
    <source>
        <strain evidence="5 6">CGMCC 1.10440</strain>
    </source>
</reference>
<dbReference type="InterPro" id="IPR042099">
    <property type="entry name" value="ANL_N_sf"/>
</dbReference>
<keyword evidence="2 5" id="KW-0436">Ligase</keyword>
<dbReference type="EMBL" id="SOFI01000003">
    <property type="protein sequence ID" value="TFB79959.1"/>
    <property type="molecule type" value="Genomic_DNA"/>
</dbReference>
<dbReference type="FunFam" id="3.30.300.30:FF:000007">
    <property type="entry name" value="4-coumarate--CoA ligase 2"/>
    <property type="match status" value="1"/>
</dbReference>
<evidence type="ECO:0000256" key="1">
    <source>
        <dbReference type="ARBA" id="ARBA00006432"/>
    </source>
</evidence>
<dbReference type="OrthoDB" id="9803968at2"/>
<dbReference type="GO" id="GO:0016405">
    <property type="term" value="F:CoA-ligase activity"/>
    <property type="evidence" value="ECO:0007669"/>
    <property type="project" value="TreeGrafter"/>
</dbReference>
<gene>
    <name evidence="5" type="ORF">E3N84_07825</name>
</gene>
<dbReference type="PROSITE" id="PS00455">
    <property type="entry name" value="AMP_BINDING"/>
    <property type="match status" value="1"/>
</dbReference>
<dbReference type="SUPFAM" id="SSF56801">
    <property type="entry name" value="Acetyl-CoA synthetase-like"/>
    <property type="match status" value="1"/>
</dbReference>
<dbReference type="InterPro" id="IPR025110">
    <property type="entry name" value="AMP-bd_C"/>
</dbReference>